<evidence type="ECO:0000313" key="4">
    <source>
        <dbReference type="Proteomes" id="UP000039021"/>
    </source>
</evidence>
<reference evidence="4 5" key="2">
    <citation type="submission" date="2015-03" db="EMBL/GenBank/DDBJ databases">
        <authorList>
            <consortium name="Pathogen Informatics"/>
        </authorList>
    </citation>
    <scope>NUCLEOTIDE SEQUENCE [LARGE SCALE GENOMIC DNA]</scope>
    <source>
        <strain evidence="2 5">Bir 185</strain>
        <strain evidence="4">N09902308</strain>
    </source>
</reference>
<evidence type="ECO:0000256" key="1">
    <source>
        <dbReference type="SAM" id="MobiDB-lite"/>
    </source>
</evidence>
<name>A0A655A0K1_MYCTX</name>
<dbReference type="Proteomes" id="UP000039021">
    <property type="component" value="Unassembled WGS sequence"/>
</dbReference>
<sequence>MKAVVTAAHWVPSASLDATVEVRALAAGCDEPIASTTTPSVWSNGETPSSVRRSCSADTSRMSSPSTLAWRTR</sequence>
<proteinExistence type="predicted"/>
<dbReference type="EMBL" id="CSBK01000301">
    <property type="protein sequence ID" value="COX23162.1"/>
    <property type="molecule type" value="Genomic_DNA"/>
</dbReference>
<reference evidence="3" key="1">
    <citation type="submission" date="2015-03" db="EMBL/GenBank/DDBJ databases">
        <authorList>
            <consortium name="Pathogen Informatics"/>
            <person name="Murphy D."/>
        </authorList>
    </citation>
    <scope>NUCLEOTIDE SEQUENCE</scope>
    <source>
        <strain evidence="3">N09902308</strain>
    </source>
</reference>
<feature type="region of interest" description="Disordered" evidence="1">
    <location>
        <begin position="33"/>
        <end position="73"/>
    </location>
</feature>
<dbReference type="Proteomes" id="UP000050164">
    <property type="component" value="Unassembled WGS sequence"/>
</dbReference>
<dbReference type="EMBL" id="CNFT01000415">
    <property type="protein sequence ID" value="CKR66834.1"/>
    <property type="molecule type" value="Genomic_DNA"/>
</dbReference>
<accession>A0A655A0K1</accession>
<organism evidence="2 5">
    <name type="scientific">Mycobacterium tuberculosis</name>
    <dbReference type="NCBI Taxonomy" id="1773"/>
    <lineage>
        <taxon>Bacteria</taxon>
        <taxon>Bacillati</taxon>
        <taxon>Actinomycetota</taxon>
        <taxon>Actinomycetes</taxon>
        <taxon>Mycobacteriales</taxon>
        <taxon>Mycobacteriaceae</taxon>
        <taxon>Mycobacterium</taxon>
        <taxon>Mycobacterium tuberculosis complex</taxon>
    </lineage>
</organism>
<gene>
    <name evidence="3" type="ORF">ERS007739_00910</name>
    <name evidence="2" type="ORF">ERS027659_01965</name>
</gene>
<evidence type="ECO:0000313" key="5">
    <source>
        <dbReference type="Proteomes" id="UP000050164"/>
    </source>
</evidence>
<evidence type="ECO:0000313" key="2">
    <source>
        <dbReference type="EMBL" id="CKR66834.1"/>
    </source>
</evidence>
<evidence type="ECO:0000313" key="3">
    <source>
        <dbReference type="EMBL" id="COX23162.1"/>
    </source>
</evidence>
<protein>
    <submittedName>
        <fullName evidence="2">Uncharacterized protein</fullName>
    </submittedName>
</protein>
<feature type="compositionally biased region" description="Polar residues" evidence="1">
    <location>
        <begin position="34"/>
        <end position="73"/>
    </location>
</feature>
<dbReference type="AlphaFoldDB" id="A0A655A0K1"/>